<dbReference type="CDD" id="cd18752">
    <property type="entry name" value="PIN_VapC4-5_FitB-like"/>
    <property type="match status" value="1"/>
</dbReference>
<accession>A0A6J4RN17</accession>
<dbReference type="PANTHER" id="PTHR33653:SF1">
    <property type="entry name" value="RIBONUCLEASE VAPC2"/>
    <property type="match status" value="1"/>
</dbReference>
<evidence type="ECO:0000256" key="4">
    <source>
        <dbReference type="ARBA" id="ARBA00022723"/>
    </source>
</evidence>
<organism evidence="10">
    <name type="scientific">uncultured Rubrobacteraceae bacterium</name>
    <dbReference type="NCBI Taxonomy" id="349277"/>
    <lineage>
        <taxon>Bacteria</taxon>
        <taxon>Bacillati</taxon>
        <taxon>Actinomycetota</taxon>
        <taxon>Rubrobacteria</taxon>
        <taxon>Rubrobacterales</taxon>
        <taxon>Rubrobacteraceae</taxon>
        <taxon>environmental samples</taxon>
    </lineage>
</organism>
<gene>
    <name evidence="8" type="primary">vapC</name>
    <name evidence="10" type="ORF">AVDCRST_MAG58-3993</name>
</gene>
<dbReference type="InterPro" id="IPR029060">
    <property type="entry name" value="PIN-like_dom_sf"/>
</dbReference>
<keyword evidence="3 8" id="KW-0540">Nuclease</keyword>
<reference evidence="10" key="1">
    <citation type="submission" date="2020-02" db="EMBL/GenBank/DDBJ databases">
        <authorList>
            <person name="Meier V. D."/>
        </authorList>
    </citation>
    <scope>NUCLEOTIDE SEQUENCE</scope>
    <source>
        <strain evidence="10">AVDCRST_MAG58</strain>
    </source>
</reference>
<feature type="binding site" evidence="8">
    <location>
        <position position="99"/>
    </location>
    <ligand>
        <name>Mg(2+)</name>
        <dbReference type="ChEBI" id="CHEBI:18420"/>
    </ligand>
</feature>
<keyword evidence="6 8" id="KW-0460">Magnesium</keyword>
<evidence type="ECO:0000313" key="10">
    <source>
        <dbReference type="EMBL" id="CAA9472072.1"/>
    </source>
</evidence>
<dbReference type="EMBL" id="CADCVF010000082">
    <property type="protein sequence ID" value="CAA9472072.1"/>
    <property type="molecule type" value="Genomic_DNA"/>
</dbReference>
<dbReference type="PANTHER" id="PTHR33653">
    <property type="entry name" value="RIBONUCLEASE VAPC2"/>
    <property type="match status" value="1"/>
</dbReference>
<keyword evidence="8" id="KW-0800">Toxin</keyword>
<dbReference type="GO" id="GO:0000287">
    <property type="term" value="F:magnesium ion binding"/>
    <property type="evidence" value="ECO:0007669"/>
    <property type="project" value="UniProtKB-UniRule"/>
</dbReference>
<evidence type="ECO:0000256" key="8">
    <source>
        <dbReference type="HAMAP-Rule" id="MF_00265"/>
    </source>
</evidence>
<dbReference type="EC" id="3.1.-.-" evidence="8"/>
<feature type="domain" description="PIN" evidence="9">
    <location>
        <begin position="2"/>
        <end position="126"/>
    </location>
</feature>
<dbReference type="InterPro" id="IPR022907">
    <property type="entry name" value="VapC_family"/>
</dbReference>
<dbReference type="AlphaFoldDB" id="A0A6J4RN17"/>
<dbReference type="InterPro" id="IPR002716">
    <property type="entry name" value="PIN_dom"/>
</dbReference>
<proteinExistence type="inferred from homology"/>
<evidence type="ECO:0000256" key="7">
    <source>
        <dbReference type="ARBA" id="ARBA00038093"/>
    </source>
</evidence>
<dbReference type="Gene3D" id="3.40.50.1010">
    <property type="entry name" value="5'-nuclease"/>
    <property type="match status" value="1"/>
</dbReference>
<evidence type="ECO:0000256" key="2">
    <source>
        <dbReference type="ARBA" id="ARBA00022649"/>
    </source>
</evidence>
<dbReference type="GO" id="GO:0004540">
    <property type="term" value="F:RNA nuclease activity"/>
    <property type="evidence" value="ECO:0007669"/>
    <property type="project" value="InterPro"/>
</dbReference>
<evidence type="ECO:0000256" key="3">
    <source>
        <dbReference type="ARBA" id="ARBA00022722"/>
    </source>
</evidence>
<dbReference type="SUPFAM" id="SSF88723">
    <property type="entry name" value="PIN domain-like"/>
    <property type="match status" value="1"/>
</dbReference>
<feature type="binding site" evidence="8">
    <location>
        <position position="5"/>
    </location>
    <ligand>
        <name>Mg(2+)</name>
        <dbReference type="ChEBI" id="CHEBI:18420"/>
    </ligand>
</feature>
<dbReference type="Pfam" id="PF01850">
    <property type="entry name" value="PIN"/>
    <property type="match status" value="1"/>
</dbReference>
<comment type="similarity">
    <text evidence="7 8">Belongs to the PINc/VapC protein family.</text>
</comment>
<comment type="function">
    <text evidence="8">Toxic component of a toxin-antitoxin (TA) system. An RNase.</text>
</comment>
<dbReference type="HAMAP" id="MF_00265">
    <property type="entry name" value="VapC_Nob1"/>
    <property type="match status" value="1"/>
</dbReference>
<protein>
    <recommendedName>
        <fullName evidence="8">Ribonuclease VapC</fullName>
        <shortName evidence="8">RNase VapC</shortName>
        <ecNumber evidence="8">3.1.-.-</ecNumber>
    </recommendedName>
    <alternativeName>
        <fullName evidence="8">Toxin VapC</fullName>
    </alternativeName>
</protein>
<dbReference type="InterPro" id="IPR050556">
    <property type="entry name" value="Type_II_TA_system_RNase"/>
</dbReference>
<evidence type="ECO:0000256" key="1">
    <source>
        <dbReference type="ARBA" id="ARBA00001946"/>
    </source>
</evidence>
<comment type="cofactor">
    <cofactor evidence="1 8">
        <name>Mg(2+)</name>
        <dbReference type="ChEBI" id="CHEBI:18420"/>
    </cofactor>
</comment>
<evidence type="ECO:0000256" key="6">
    <source>
        <dbReference type="ARBA" id="ARBA00022842"/>
    </source>
</evidence>
<name>A0A6J4RN17_9ACTN</name>
<evidence type="ECO:0000259" key="9">
    <source>
        <dbReference type="Pfam" id="PF01850"/>
    </source>
</evidence>
<keyword evidence="4 8" id="KW-0479">Metal-binding</keyword>
<keyword evidence="5 8" id="KW-0378">Hydrolase</keyword>
<dbReference type="GO" id="GO:0016787">
    <property type="term" value="F:hydrolase activity"/>
    <property type="evidence" value="ECO:0007669"/>
    <property type="project" value="UniProtKB-KW"/>
</dbReference>
<evidence type="ECO:0000256" key="5">
    <source>
        <dbReference type="ARBA" id="ARBA00022801"/>
    </source>
</evidence>
<dbReference type="GO" id="GO:0090729">
    <property type="term" value="F:toxin activity"/>
    <property type="evidence" value="ECO:0007669"/>
    <property type="project" value="UniProtKB-KW"/>
</dbReference>
<keyword evidence="2 8" id="KW-1277">Toxin-antitoxin system</keyword>
<sequence length="135" mass="15132">MYLLDTDILSNLMKRAPARALVARLARVRPEDQFTSSVTLGELLYGAHRSRRTAALLERIEETLLPELPVLPFDAAAARRYGELRAELERRGTPIGDADTRVASIALSRGLAVVTGNERHFRRVPGLEIENWLKD</sequence>